<evidence type="ECO:0000313" key="11">
    <source>
        <dbReference type="Proteomes" id="UP000217935"/>
    </source>
</evidence>
<evidence type="ECO:0000313" key="10">
    <source>
        <dbReference type="EMBL" id="ATG49018.1"/>
    </source>
</evidence>
<evidence type="ECO:0000256" key="1">
    <source>
        <dbReference type="ARBA" id="ARBA00004651"/>
    </source>
</evidence>
<evidence type="ECO:0000256" key="2">
    <source>
        <dbReference type="ARBA" id="ARBA00007783"/>
    </source>
</evidence>
<evidence type="ECO:0000256" key="8">
    <source>
        <dbReference type="SAM" id="Phobius"/>
    </source>
</evidence>
<feature type="transmembrane region" description="Helical" evidence="8">
    <location>
        <begin position="345"/>
        <end position="365"/>
    </location>
</feature>
<evidence type="ECO:0000256" key="5">
    <source>
        <dbReference type="ARBA" id="ARBA00022692"/>
    </source>
</evidence>
<accession>A0A291GFS3</accession>
<proteinExistence type="inferred from homology"/>
<evidence type="ECO:0000256" key="4">
    <source>
        <dbReference type="ARBA" id="ARBA00022475"/>
    </source>
</evidence>
<dbReference type="Pfam" id="PF12698">
    <property type="entry name" value="ABC2_membrane_3"/>
    <property type="match status" value="1"/>
</dbReference>
<keyword evidence="6 8" id="KW-1133">Transmembrane helix</keyword>
<protein>
    <submittedName>
        <fullName evidence="10">ABC transporter permease</fullName>
    </submittedName>
</protein>
<evidence type="ECO:0000256" key="6">
    <source>
        <dbReference type="ARBA" id="ARBA00022989"/>
    </source>
</evidence>
<dbReference type="Proteomes" id="UP000217935">
    <property type="component" value="Chromosome"/>
</dbReference>
<keyword evidence="7 8" id="KW-0472">Membrane</keyword>
<sequence>MLKSLSNILRLTVKELRAIRGDLVMVALILYVFSAAVWLVSDAGSTEVKDLSVAVVDEDHSPLSARIIDEIRAPLFEPPALLSPREAASAQTDGDYVLVVSLPPDLERDLRRGDAVEIQILADATAVAFAGNGSSFMTQLLADTVSDYLAPGGESDDLVNVVFRSRFNPNMTTRWFTSVMQLMNNVTMLMLILSGASLIRERERGTIEHVLVMPVRPHEIVLSKIFATGGVILMASVLSLVIVVQGAMGVPIAGSLTLYVLGAAIYVISMGSMGLMLASFTHNMGQFGLLTIPVIVIMILLSGGITPLESMPGWLQIVMRTISPATHFVSFAQSVLYRGAGLDLVIGQLAAMVAMSLIALTLVLARFRKILS</sequence>
<keyword evidence="11" id="KW-1185">Reference proteome</keyword>
<dbReference type="AlphaFoldDB" id="A0A291GFS3"/>
<dbReference type="KEGG" id="ceh:CEW89_16445"/>
<feature type="domain" description="ABC transmembrane type-2" evidence="9">
    <location>
        <begin position="143"/>
        <end position="370"/>
    </location>
</feature>
<keyword evidence="5 8" id="KW-0812">Transmembrane</keyword>
<dbReference type="EMBL" id="CP022196">
    <property type="protein sequence ID" value="ATG49018.1"/>
    <property type="molecule type" value="Genomic_DNA"/>
</dbReference>
<keyword evidence="4" id="KW-1003">Cell membrane</keyword>
<evidence type="ECO:0000259" key="9">
    <source>
        <dbReference type="PROSITE" id="PS51012"/>
    </source>
</evidence>
<evidence type="ECO:0000256" key="3">
    <source>
        <dbReference type="ARBA" id="ARBA00022448"/>
    </source>
</evidence>
<feature type="transmembrane region" description="Helical" evidence="8">
    <location>
        <begin position="287"/>
        <end position="305"/>
    </location>
</feature>
<dbReference type="Gene3D" id="3.40.1710.10">
    <property type="entry name" value="abc type-2 transporter like domain"/>
    <property type="match status" value="1"/>
</dbReference>
<feature type="transmembrane region" description="Helical" evidence="8">
    <location>
        <begin position="220"/>
        <end position="244"/>
    </location>
</feature>
<gene>
    <name evidence="10" type="ORF">CEW89_16445</name>
</gene>
<dbReference type="RefSeq" id="WP_066701859.1">
    <property type="nucleotide sequence ID" value="NZ_CP022196.1"/>
</dbReference>
<organism evidence="10 11">
    <name type="scientific">Celeribacter ethanolicus</name>
    <dbReference type="NCBI Taxonomy" id="1758178"/>
    <lineage>
        <taxon>Bacteria</taxon>
        <taxon>Pseudomonadati</taxon>
        <taxon>Pseudomonadota</taxon>
        <taxon>Alphaproteobacteria</taxon>
        <taxon>Rhodobacterales</taxon>
        <taxon>Roseobacteraceae</taxon>
        <taxon>Celeribacter</taxon>
    </lineage>
</organism>
<dbReference type="InterPro" id="IPR047817">
    <property type="entry name" value="ABC2_TM_bact-type"/>
</dbReference>
<feature type="transmembrane region" description="Helical" evidence="8">
    <location>
        <begin position="175"/>
        <end position="199"/>
    </location>
</feature>
<dbReference type="PANTHER" id="PTHR30294">
    <property type="entry name" value="MEMBRANE COMPONENT OF ABC TRANSPORTER YHHJ-RELATED"/>
    <property type="match status" value="1"/>
</dbReference>
<comment type="subcellular location">
    <subcellularLocation>
        <location evidence="1">Cell membrane</location>
        <topology evidence="1">Multi-pass membrane protein</topology>
    </subcellularLocation>
</comment>
<reference evidence="10 11" key="1">
    <citation type="submission" date="2017-06" db="EMBL/GenBank/DDBJ databases">
        <title>Celeribacter sp. TSPH2 complete genome sequence.</title>
        <authorList>
            <person name="Woo J.-H."/>
            <person name="Kim H.-S."/>
        </authorList>
    </citation>
    <scope>NUCLEOTIDE SEQUENCE [LARGE SCALE GENOMIC DNA]</scope>
    <source>
        <strain evidence="10 11">TSPH2</strain>
    </source>
</reference>
<feature type="transmembrane region" description="Helical" evidence="8">
    <location>
        <begin position="256"/>
        <end position="280"/>
    </location>
</feature>
<evidence type="ECO:0000256" key="7">
    <source>
        <dbReference type="ARBA" id="ARBA00023136"/>
    </source>
</evidence>
<dbReference type="STRING" id="1758178.GCA_001550095_02274"/>
<comment type="similarity">
    <text evidence="2">Belongs to the ABC-2 integral membrane protein family.</text>
</comment>
<dbReference type="InterPro" id="IPR051449">
    <property type="entry name" value="ABC-2_transporter_component"/>
</dbReference>
<dbReference type="PANTHER" id="PTHR30294:SF47">
    <property type="entry name" value="INNER MEMBRANE TRANSPORT PERMEASE YHHJ"/>
    <property type="match status" value="1"/>
</dbReference>
<name>A0A291GFS3_9RHOB</name>
<feature type="transmembrane region" description="Helical" evidence="8">
    <location>
        <begin position="21"/>
        <end position="41"/>
    </location>
</feature>
<dbReference type="GO" id="GO:0140359">
    <property type="term" value="F:ABC-type transporter activity"/>
    <property type="evidence" value="ECO:0007669"/>
    <property type="project" value="InterPro"/>
</dbReference>
<dbReference type="OrthoDB" id="9784671at2"/>
<dbReference type="InterPro" id="IPR013525">
    <property type="entry name" value="ABC2_TM"/>
</dbReference>
<keyword evidence="3" id="KW-0813">Transport</keyword>
<dbReference type="PROSITE" id="PS51012">
    <property type="entry name" value="ABC_TM2"/>
    <property type="match status" value="1"/>
</dbReference>
<dbReference type="GO" id="GO:0005886">
    <property type="term" value="C:plasma membrane"/>
    <property type="evidence" value="ECO:0007669"/>
    <property type="project" value="UniProtKB-SubCell"/>
</dbReference>